<keyword evidence="2" id="KW-1185">Reference proteome</keyword>
<evidence type="ECO:0000313" key="1">
    <source>
        <dbReference type="EMBL" id="QIK79763.1"/>
    </source>
</evidence>
<dbReference type="KEGG" id="spii:G7077_13460"/>
<gene>
    <name evidence="1" type="ORF">G7077_13460</name>
</gene>
<organism evidence="1 2">
    <name type="scientific">Sphingomonas piscis</name>
    <dbReference type="NCBI Taxonomy" id="2714943"/>
    <lineage>
        <taxon>Bacteria</taxon>
        <taxon>Pseudomonadati</taxon>
        <taxon>Pseudomonadota</taxon>
        <taxon>Alphaproteobacteria</taxon>
        <taxon>Sphingomonadales</taxon>
        <taxon>Sphingomonadaceae</taxon>
        <taxon>Sphingomonas</taxon>
    </lineage>
</organism>
<sequence length="170" mass="18760">MAAVRRADALVAASPLPTKANQSIFLTQGGLRWHWLSQRGADGPFGLSRPMVETIVINKNDPGADAVFRRSRVGGKRALSSTITHEITHGAIRRKFGILADKRYPQWLTEGLCDYVAGRSTLTDEEAEALEQSDPGHPALLYWRGHKRVKTALLRSGGSVPKLFAAFRLW</sequence>
<dbReference type="RefSeq" id="WP_166412148.1">
    <property type="nucleotide sequence ID" value="NZ_CP049869.1"/>
</dbReference>
<name>A0A6G7YSP7_9SPHN</name>
<proteinExistence type="predicted"/>
<protein>
    <submittedName>
        <fullName evidence="1">Uncharacterized protein</fullName>
    </submittedName>
</protein>
<reference evidence="1 2" key="1">
    <citation type="submission" date="2020-03" db="EMBL/GenBank/DDBJ databases">
        <title>Sphingomonas sp. nov., isolated from fish.</title>
        <authorList>
            <person name="Hyun D.-W."/>
            <person name="Bae J.-W."/>
        </authorList>
    </citation>
    <scope>NUCLEOTIDE SEQUENCE [LARGE SCALE GENOMIC DNA]</scope>
    <source>
        <strain evidence="1 2">HDW15B</strain>
    </source>
</reference>
<dbReference type="EMBL" id="CP049869">
    <property type="protein sequence ID" value="QIK79763.1"/>
    <property type="molecule type" value="Genomic_DNA"/>
</dbReference>
<dbReference type="Proteomes" id="UP000503222">
    <property type="component" value="Chromosome"/>
</dbReference>
<evidence type="ECO:0000313" key="2">
    <source>
        <dbReference type="Proteomes" id="UP000503222"/>
    </source>
</evidence>
<accession>A0A6G7YSP7</accession>
<dbReference type="AlphaFoldDB" id="A0A6G7YSP7"/>